<dbReference type="InterPro" id="IPR036691">
    <property type="entry name" value="Endo/exonu/phosph_ase_sf"/>
</dbReference>
<accession>A0A8J6ISR4</accession>
<keyword evidence="2" id="KW-0540">Nuclease</keyword>
<dbReference type="InterPro" id="IPR050410">
    <property type="entry name" value="CCR4/nocturin_mRNA_transcr"/>
</dbReference>
<keyword evidence="3" id="KW-1185">Reference proteome</keyword>
<dbReference type="EMBL" id="JACNEP010000004">
    <property type="protein sequence ID" value="MBC3765629.1"/>
    <property type="molecule type" value="Genomic_DNA"/>
</dbReference>
<reference evidence="2" key="1">
    <citation type="journal article" date="2018" name="Int. J. Syst. Evol. Microbiol.">
        <title>Neptunicella marina gen. nov., sp. nov., isolated from surface seawater.</title>
        <authorList>
            <person name="Liu X."/>
            <person name="Lai Q."/>
            <person name="Du Y."/>
            <person name="Zhang X."/>
            <person name="Liu Z."/>
            <person name="Sun F."/>
            <person name="Shao Z."/>
        </authorList>
    </citation>
    <scope>NUCLEOTIDE SEQUENCE</scope>
    <source>
        <strain evidence="2">S27-2</strain>
    </source>
</reference>
<organism evidence="2 3">
    <name type="scientific">Neptunicella marina</name>
    <dbReference type="NCBI Taxonomy" id="2125989"/>
    <lineage>
        <taxon>Bacteria</taxon>
        <taxon>Pseudomonadati</taxon>
        <taxon>Pseudomonadota</taxon>
        <taxon>Gammaproteobacteria</taxon>
        <taxon>Alteromonadales</taxon>
        <taxon>Alteromonadaceae</taxon>
        <taxon>Neptunicella</taxon>
    </lineage>
</organism>
<dbReference type="PANTHER" id="PTHR12121">
    <property type="entry name" value="CARBON CATABOLITE REPRESSOR PROTEIN 4"/>
    <property type="match status" value="1"/>
</dbReference>
<protein>
    <submittedName>
        <fullName evidence="2">Endonuclease/exonuclease/phosphatase family protein</fullName>
    </submittedName>
</protein>
<keyword evidence="2" id="KW-0378">Hydrolase</keyword>
<dbReference type="GO" id="GO:0000175">
    <property type="term" value="F:3'-5'-RNA exonuclease activity"/>
    <property type="evidence" value="ECO:0007669"/>
    <property type="project" value="TreeGrafter"/>
</dbReference>
<dbReference type="Proteomes" id="UP000601768">
    <property type="component" value="Unassembled WGS sequence"/>
</dbReference>
<dbReference type="AlphaFoldDB" id="A0A8J6ISR4"/>
<gene>
    <name evidence="2" type="ORF">H8B19_07055</name>
</gene>
<evidence type="ECO:0000313" key="3">
    <source>
        <dbReference type="Proteomes" id="UP000601768"/>
    </source>
</evidence>
<dbReference type="SUPFAM" id="SSF56219">
    <property type="entry name" value="DNase I-like"/>
    <property type="match status" value="1"/>
</dbReference>
<dbReference type="GO" id="GO:0004519">
    <property type="term" value="F:endonuclease activity"/>
    <property type="evidence" value="ECO:0007669"/>
    <property type="project" value="UniProtKB-KW"/>
</dbReference>
<dbReference type="CDD" id="cd09083">
    <property type="entry name" value="EEP-1"/>
    <property type="match status" value="1"/>
</dbReference>
<reference evidence="2" key="2">
    <citation type="submission" date="2020-08" db="EMBL/GenBank/DDBJ databases">
        <authorList>
            <person name="Lai Q."/>
        </authorList>
    </citation>
    <scope>NUCLEOTIDE SEQUENCE</scope>
    <source>
        <strain evidence="2">S27-2</strain>
    </source>
</reference>
<sequence length="293" mass="32976">MKLLSALKLKRIQRHTFFLLSGLLLSGLLLPSAFATTPVSFIAESFNLRYDNPDDGINAWPHRKLMVLTHLKTLQPDVVGMQEVLAHQLDWLDKNLQDYSYFGVGRDDGKRAGEFVPLLYNHTKVQQLDGGNFWLSETPNKAGSIGWLAHLPRVVSWGHFKKADKEFFVFDAHFSHVSDLARKKSAEFLMRYIPTISKDKPVVLLGDFNTLDSEPAYKTLLTPAEITFTDVAKAPNATALSTFNGFGHYDSNRIDYILISGGLSGHHYQTHKIHADGVYISDHFPISVSLTFE</sequence>
<dbReference type="Gene3D" id="3.60.10.10">
    <property type="entry name" value="Endonuclease/exonuclease/phosphatase"/>
    <property type="match status" value="1"/>
</dbReference>
<dbReference type="InterPro" id="IPR005135">
    <property type="entry name" value="Endo/exonuclease/phosphatase"/>
</dbReference>
<dbReference type="PANTHER" id="PTHR12121:SF36">
    <property type="entry name" value="ENDONUCLEASE_EXONUCLEASE_PHOSPHATASE DOMAIN-CONTAINING PROTEIN"/>
    <property type="match status" value="1"/>
</dbReference>
<evidence type="ECO:0000313" key="2">
    <source>
        <dbReference type="EMBL" id="MBC3765629.1"/>
    </source>
</evidence>
<dbReference type="Pfam" id="PF03372">
    <property type="entry name" value="Exo_endo_phos"/>
    <property type="match status" value="1"/>
</dbReference>
<proteinExistence type="predicted"/>
<feature type="domain" description="Endonuclease/exonuclease/phosphatase" evidence="1">
    <location>
        <begin position="45"/>
        <end position="283"/>
    </location>
</feature>
<comment type="caution">
    <text evidence="2">The sequence shown here is derived from an EMBL/GenBank/DDBJ whole genome shotgun (WGS) entry which is preliminary data.</text>
</comment>
<evidence type="ECO:0000259" key="1">
    <source>
        <dbReference type="Pfam" id="PF03372"/>
    </source>
</evidence>
<name>A0A8J6ISR4_9ALTE</name>
<keyword evidence="2" id="KW-0255">Endonuclease</keyword>
<dbReference type="RefSeq" id="WP_186506095.1">
    <property type="nucleotide sequence ID" value="NZ_JACNEP010000004.1"/>
</dbReference>